<evidence type="ECO:0000256" key="1">
    <source>
        <dbReference type="ARBA" id="ARBA00006927"/>
    </source>
</evidence>
<reference evidence="4 5" key="1">
    <citation type="submission" date="2013-11" db="EMBL/GenBank/DDBJ databases">
        <title>The Damaraland mole rat (Fukomys damarensis) genome and evolution of African mole rats.</title>
        <authorList>
            <person name="Gladyshev V.N."/>
            <person name="Fang X."/>
        </authorList>
    </citation>
    <scope>NUCLEOTIDE SEQUENCE [LARGE SCALE GENOMIC DNA]</scope>
    <source>
        <tissue evidence="4">Liver</tissue>
    </source>
</reference>
<dbReference type="Proteomes" id="UP000028990">
    <property type="component" value="Unassembled WGS sequence"/>
</dbReference>
<dbReference type="GO" id="GO:0030425">
    <property type="term" value="C:dendrite"/>
    <property type="evidence" value="ECO:0007669"/>
    <property type="project" value="TreeGrafter"/>
</dbReference>
<dbReference type="GO" id="GO:0031175">
    <property type="term" value="P:neuron projection development"/>
    <property type="evidence" value="ECO:0007669"/>
    <property type="project" value="TreeGrafter"/>
</dbReference>
<proteinExistence type="inferred from homology"/>
<keyword evidence="5" id="KW-1185">Reference proteome</keyword>
<dbReference type="eggNOG" id="KOG2611">
    <property type="taxonomic scope" value="Eukaryota"/>
</dbReference>
<dbReference type="GO" id="GO:0048168">
    <property type="term" value="P:regulation of neuronal synaptic plasticity"/>
    <property type="evidence" value="ECO:0007669"/>
    <property type="project" value="TreeGrafter"/>
</dbReference>
<organism evidence="4 5">
    <name type="scientific">Fukomys damarensis</name>
    <name type="common">Damaraland mole rat</name>
    <name type="synonym">Cryptomys damarensis</name>
    <dbReference type="NCBI Taxonomy" id="885580"/>
    <lineage>
        <taxon>Eukaryota</taxon>
        <taxon>Metazoa</taxon>
        <taxon>Chordata</taxon>
        <taxon>Craniata</taxon>
        <taxon>Vertebrata</taxon>
        <taxon>Euteleostomi</taxon>
        <taxon>Mammalia</taxon>
        <taxon>Eutheria</taxon>
        <taxon>Euarchontoglires</taxon>
        <taxon>Glires</taxon>
        <taxon>Rodentia</taxon>
        <taxon>Hystricomorpha</taxon>
        <taxon>Bathyergidae</taxon>
        <taxon>Fukomys</taxon>
    </lineage>
</organism>
<protein>
    <recommendedName>
        <fullName evidence="2">Neurochondrin</fullName>
    </recommendedName>
</protein>
<comment type="similarity">
    <text evidence="1">Belongs to the neurochondrin family.</text>
</comment>
<dbReference type="STRING" id="885580.ENSFDAP00000015363"/>
<accession>A0A091CX22</accession>
<dbReference type="InterPro" id="IPR016024">
    <property type="entry name" value="ARM-type_fold"/>
</dbReference>
<dbReference type="InterPro" id="IPR008709">
    <property type="entry name" value="Neurochondrin"/>
</dbReference>
<evidence type="ECO:0000256" key="3">
    <source>
        <dbReference type="SAM" id="MobiDB-lite"/>
    </source>
</evidence>
<feature type="compositionally biased region" description="Basic residues" evidence="3">
    <location>
        <begin position="46"/>
        <end position="55"/>
    </location>
</feature>
<dbReference type="PANTHER" id="PTHR13109:SF7">
    <property type="entry name" value="NEUROCHONDRIN"/>
    <property type="match status" value="1"/>
</dbReference>
<evidence type="ECO:0000313" key="4">
    <source>
        <dbReference type="EMBL" id="KFO24324.1"/>
    </source>
</evidence>
<dbReference type="PANTHER" id="PTHR13109">
    <property type="entry name" value="NEUROCHONDRIN"/>
    <property type="match status" value="1"/>
</dbReference>
<dbReference type="EMBL" id="KN123614">
    <property type="protein sequence ID" value="KFO24324.1"/>
    <property type="molecule type" value="Genomic_DNA"/>
</dbReference>
<evidence type="ECO:0000256" key="2">
    <source>
        <dbReference type="ARBA" id="ARBA00018324"/>
    </source>
</evidence>
<sequence length="848" mass="91599">MVLGLAASRPAPTGAQSLTAEPWLSAASTSSRSMGLGAPTFSPLTQRRRKKRKKPRTPDSGSARKKDGSNGGTPCGLAPCSAIGQIPDRSFSEPAQIDTDTPRGPYRDFIVPYRDFIVPCRDSILSQPFSLGKAGIMASDCEPALNQAEGRNPTLERYLGALREAKNDSEQFAALLLVTKAVKAGDIDAKTRRRIFDAVGFTFPNRLLTTKEAPDGCPDHVLRALGVALLACFCSDPELATHPQVLNKIPILSTFLTARGDPDDAARRSMIDDTYQCLTAVAGTPRGPRHLIAGGTVSALCQAYLGHGYGFDQALALLVGLLAAAETQCWKEAEPDLLAVLRGLSEDFQKAEDASKFELCQLLPLFLPPTTVPPECLRDLQAGLARILGSKLSSWQRNPALKLAARLAHACGSDWIPAGSSGSKFLALLVNLACVEVRLALEETGTEVKEDVVTACYALMELGIQECTRCEQSLLKEPQKVQLVSIMKEAIGAVIHYLQQVGPEKQKEPFVFASVRILGAWLAEETSSLRKEVCQLLPFLVHYAKTLYEEAEEANDLSQQVANLAISPTTPGPAWPGDALRLLLPGWCHLTVEDGPREILIKEGAPSLLCKYFLQQWELTSPGHDTSVLPDSVEIGLQTCCHIFLNLVVTAPGLIKRDACFTSLMNTLMTSLPALVQQQGRLLLAANVATLGLLMARLLSTSPALQGTPASRGFFAAAILFLSQSHVARATPGSDQAVLALSPDYEGIWADLQELWFLGMQAFTGCVPLLPWLAPAALRSRWPQELLQLLGSVSPNSVKPEMVAAYQGVLVELARANRLCREAMRLQAGEETASHYRMAALEQCLSEP</sequence>
<evidence type="ECO:0000313" key="5">
    <source>
        <dbReference type="Proteomes" id="UP000028990"/>
    </source>
</evidence>
<dbReference type="AlphaFoldDB" id="A0A091CX22"/>
<feature type="region of interest" description="Disordered" evidence="3">
    <location>
        <begin position="1"/>
        <end position="79"/>
    </location>
</feature>
<dbReference type="SUPFAM" id="SSF48371">
    <property type="entry name" value="ARM repeat"/>
    <property type="match status" value="1"/>
</dbReference>
<dbReference type="Pfam" id="PF05536">
    <property type="entry name" value="Neurochondrin"/>
    <property type="match status" value="1"/>
</dbReference>
<name>A0A091CX22_FUKDA</name>
<gene>
    <name evidence="4" type="ORF">H920_14289</name>
</gene>